<evidence type="ECO:0000256" key="1">
    <source>
        <dbReference type="SAM" id="SignalP"/>
    </source>
</evidence>
<gene>
    <name evidence="2" type="ORF">SVIM_LOCUS174490</name>
</gene>
<dbReference type="EMBL" id="CAADRP010001112">
    <property type="protein sequence ID" value="VFU35252.1"/>
    <property type="molecule type" value="Genomic_DNA"/>
</dbReference>
<feature type="signal peptide" evidence="1">
    <location>
        <begin position="1"/>
        <end position="22"/>
    </location>
</feature>
<evidence type="ECO:0008006" key="3">
    <source>
        <dbReference type="Google" id="ProtNLM"/>
    </source>
</evidence>
<proteinExistence type="predicted"/>
<accession>A0A6N2L303</accession>
<protein>
    <recommendedName>
        <fullName evidence="3">Secreted protein</fullName>
    </recommendedName>
</protein>
<dbReference type="AlphaFoldDB" id="A0A6N2L303"/>
<name>A0A6N2L303_SALVM</name>
<keyword evidence="1" id="KW-0732">Signal</keyword>
<organism evidence="2">
    <name type="scientific">Salix viminalis</name>
    <name type="common">Common osier</name>
    <name type="synonym">Basket willow</name>
    <dbReference type="NCBI Taxonomy" id="40686"/>
    <lineage>
        <taxon>Eukaryota</taxon>
        <taxon>Viridiplantae</taxon>
        <taxon>Streptophyta</taxon>
        <taxon>Embryophyta</taxon>
        <taxon>Tracheophyta</taxon>
        <taxon>Spermatophyta</taxon>
        <taxon>Magnoliopsida</taxon>
        <taxon>eudicotyledons</taxon>
        <taxon>Gunneridae</taxon>
        <taxon>Pentapetalae</taxon>
        <taxon>rosids</taxon>
        <taxon>fabids</taxon>
        <taxon>Malpighiales</taxon>
        <taxon>Salicaceae</taxon>
        <taxon>Saliceae</taxon>
        <taxon>Salix</taxon>
    </lineage>
</organism>
<feature type="chain" id="PRO_5026745967" description="Secreted protein" evidence="1">
    <location>
        <begin position="23"/>
        <end position="73"/>
    </location>
</feature>
<sequence>MGLLSLFSSLLFFSSTILNVGSRQPAEDIFGLKRFCKYIHCELDTSWGAIPFERHLATAILDSPASCHGGGLL</sequence>
<evidence type="ECO:0000313" key="2">
    <source>
        <dbReference type="EMBL" id="VFU35252.1"/>
    </source>
</evidence>
<reference evidence="2" key="1">
    <citation type="submission" date="2019-03" db="EMBL/GenBank/DDBJ databases">
        <authorList>
            <person name="Mank J."/>
            <person name="Almeida P."/>
        </authorList>
    </citation>
    <scope>NUCLEOTIDE SEQUENCE</scope>
    <source>
        <strain evidence="2">78183</strain>
    </source>
</reference>